<evidence type="ECO:0000259" key="6">
    <source>
        <dbReference type="PROSITE" id="PS50038"/>
    </source>
</evidence>
<reference evidence="8" key="1">
    <citation type="submission" date="2025-08" db="UniProtKB">
        <authorList>
            <consortium name="RefSeq"/>
        </authorList>
    </citation>
    <scope>IDENTIFICATION</scope>
    <source>
        <tissue evidence="8">Ear skin</tissue>
    </source>
</reference>
<dbReference type="GO" id="GO:0060070">
    <property type="term" value="P:canonical Wnt signaling pathway"/>
    <property type="evidence" value="ECO:0007669"/>
    <property type="project" value="TreeGrafter"/>
</dbReference>
<dbReference type="GO" id="GO:0042813">
    <property type="term" value="F:Wnt receptor activity"/>
    <property type="evidence" value="ECO:0007669"/>
    <property type="project" value="TreeGrafter"/>
</dbReference>
<evidence type="ECO:0000256" key="3">
    <source>
        <dbReference type="PROSITE-ProRule" id="PRU00090"/>
    </source>
</evidence>
<evidence type="ECO:0000256" key="4">
    <source>
        <dbReference type="SAM" id="MobiDB-lite"/>
    </source>
</evidence>
<dbReference type="PROSITE" id="PS50038">
    <property type="entry name" value="FZ"/>
    <property type="match status" value="1"/>
</dbReference>
<evidence type="ECO:0000313" key="8">
    <source>
        <dbReference type="RefSeq" id="XP_032313258.1"/>
    </source>
</evidence>
<evidence type="ECO:0000256" key="5">
    <source>
        <dbReference type="SAM" id="SignalP"/>
    </source>
</evidence>
<dbReference type="GeneID" id="102513375"/>
<feature type="disulfide bond" evidence="3">
    <location>
        <begin position="114"/>
        <end position="138"/>
    </location>
</feature>
<accession>A0A8B8R5I9</accession>
<keyword evidence="7" id="KW-1185">Reference proteome</keyword>
<feature type="signal peptide" evidence="5">
    <location>
        <begin position="1"/>
        <end position="22"/>
    </location>
</feature>
<dbReference type="InterPro" id="IPR036790">
    <property type="entry name" value="Frizzled_dom_sf"/>
</dbReference>
<dbReference type="PANTHER" id="PTHR11309">
    <property type="entry name" value="FRIZZLED"/>
    <property type="match status" value="1"/>
</dbReference>
<keyword evidence="2 3" id="KW-1015">Disulfide bond</keyword>
<feature type="compositionally biased region" description="Basic and acidic residues" evidence="4">
    <location>
        <begin position="361"/>
        <end position="382"/>
    </location>
</feature>
<evidence type="ECO:0000313" key="7">
    <source>
        <dbReference type="Proteomes" id="UP000694856"/>
    </source>
</evidence>
<comment type="caution">
    <text evidence="3">Lacks conserved residue(s) required for the propagation of feature annotation.</text>
</comment>
<name>A0A8B8R5I9_CAMFR</name>
<feature type="disulfide bond" evidence="3">
    <location>
        <begin position="39"/>
        <end position="100"/>
    </location>
</feature>
<evidence type="ECO:0000256" key="1">
    <source>
        <dbReference type="ARBA" id="ARBA00022473"/>
    </source>
</evidence>
<keyword evidence="5" id="KW-0732">Signal</keyword>
<gene>
    <name evidence="8" type="primary">FZD2</name>
</gene>
<evidence type="ECO:0000256" key="2">
    <source>
        <dbReference type="ARBA" id="ARBA00023157"/>
    </source>
</evidence>
<organism evidence="7 8">
    <name type="scientific">Camelus ferus</name>
    <name type="common">Wild bactrian camel</name>
    <name type="synonym">Camelus bactrianus ferus</name>
    <dbReference type="NCBI Taxonomy" id="419612"/>
    <lineage>
        <taxon>Eukaryota</taxon>
        <taxon>Metazoa</taxon>
        <taxon>Chordata</taxon>
        <taxon>Craniata</taxon>
        <taxon>Vertebrata</taxon>
        <taxon>Euteleostomi</taxon>
        <taxon>Mammalia</taxon>
        <taxon>Eutheria</taxon>
        <taxon>Laurasiatheria</taxon>
        <taxon>Artiodactyla</taxon>
        <taxon>Tylopoda</taxon>
        <taxon>Camelidae</taxon>
        <taxon>Camelus</taxon>
    </lineage>
</organism>
<feature type="disulfide bond" evidence="3">
    <location>
        <begin position="47"/>
        <end position="93"/>
    </location>
</feature>
<sequence length="522" mass="57328">MRPRSALPRLLLPLLLLPAAGPAQFHGEKGISIPDHGFCQPISIPLCTDIAYNQTIMPNLLGHTNQEDAGLEVHQFYPLVKVQCSPELRFFLCSMYAPVCTVLEQAIPPCRSICERARQGCEALMNKFGFQWPERLRCEHFPRHGAEQICVGQNHSEDGAGRPGRRRFAPALRHAGAPVPLPACPQGAVLSQLQVPRRARLRGALRAGPARWLHVLLAGGDTLCASVDPHLVGVVLRFHLLHRHHVPGGHAALPLPRAAHHLSVRLLYYGIGSLHRRFRASGARSVQRALLRGRLSHGGAGHQEGGLHHPLHDALLLQHGQFHLVGHPVAHLVPGGGHEVGPRGHRGQLAVLPPGRVGRARGQDHHHPGHGPDRRRPVERRVLRGPQQPGPAARLRASAALRIPVHRHVLPPGRFRVPLPHPYHHEARRHQDREAGAAHGAHRRLLGALHRARHHRHRLLLLRAGLPRALGALVGEPALQEPGHPVPGTLHAAHVARLHSLHDQIPHDAHRGHHVGLLDLVR</sequence>
<dbReference type="PANTHER" id="PTHR11309:SF34">
    <property type="entry name" value="FRIZZLED-2"/>
    <property type="match status" value="1"/>
</dbReference>
<dbReference type="GO" id="GO:0017147">
    <property type="term" value="F:Wnt-protein binding"/>
    <property type="evidence" value="ECO:0007669"/>
    <property type="project" value="TreeGrafter"/>
</dbReference>
<dbReference type="InterPro" id="IPR020067">
    <property type="entry name" value="Frizzled_dom"/>
</dbReference>
<feature type="region of interest" description="Disordered" evidence="4">
    <location>
        <begin position="357"/>
        <end position="393"/>
    </location>
</feature>
<dbReference type="GO" id="GO:0005886">
    <property type="term" value="C:plasma membrane"/>
    <property type="evidence" value="ECO:0007669"/>
    <property type="project" value="TreeGrafter"/>
</dbReference>
<dbReference type="GO" id="GO:0035567">
    <property type="term" value="P:non-canonical Wnt signaling pathway"/>
    <property type="evidence" value="ECO:0007669"/>
    <property type="project" value="TreeGrafter"/>
</dbReference>
<keyword evidence="1" id="KW-0217">Developmental protein</keyword>
<dbReference type="AlphaFoldDB" id="A0A8B8R5I9"/>
<dbReference type="Pfam" id="PF01392">
    <property type="entry name" value="Fz"/>
    <property type="match status" value="1"/>
</dbReference>
<proteinExistence type="predicted"/>
<dbReference type="SMART" id="SM00063">
    <property type="entry name" value="FRI"/>
    <property type="match status" value="1"/>
</dbReference>
<dbReference type="Proteomes" id="UP000694856">
    <property type="component" value="Chromosome 16"/>
</dbReference>
<feature type="domain" description="FZ" evidence="6">
    <location>
        <begin position="34"/>
        <end position="153"/>
    </location>
</feature>
<dbReference type="CTD" id="2535"/>
<feature type="chain" id="PRO_5033983845" evidence="5">
    <location>
        <begin position="23"/>
        <end position="522"/>
    </location>
</feature>
<protein>
    <submittedName>
        <fullName evidence="8">Frizzled-2 isoform X1</fullName>
    </submittedName>
</protein>
<dbReference type="SUPFAM" id="SSF63501">
    <property type="entry name" value="Frizzled cysteine-rich domain"/>
    <property type="match status" value="1"/>
</dbReference>
<dbReference type="Gene3D" id="1.10.2000.10">
    <property type="entry name" value="Frizzled cysteine-rich domain"/>
    <property type="match status" value="1"/>
</dbReference>
<dbReference type="FunFam" id="1.10.2000.10:FF:000003">
    <property type="entry name" value="Frizzled class receptor 2"/>
    <property type="match status" value="1"/>
</dbReference>
<dbReference type="RefSeq" id="XP_032313258.1">
    <property type="nucleotide sequence ID" value="XM_032457367.1"/>
</dbReference>
<dbReference type="InterPro" id="IPR015526">
    <property type="entry name" value="Frizzled/SFRP"/>
</dbReference>